<feature type="region of interest" description="Disordered" evidence="1">
    <location>
        <begin position="62"/>
        <end position="91"/>
    </location>
</feature>
<name>A0A9W8A235_9FUNG</name>
<evidence type="ECO:0000313" key="3">
    <source>
        <dbReference type="Proteomes" id="UP001150538"/>
    </source>
</evidence>
<sequence>AIPMPISPKALEAPGKVHFDANYSSAGDVDDSSLRKRRVSFNLQNNDVVYIPSNKTIKQMVKARESGAAQQPALKGKKGSSQPQLDPELLDPSVPITGLFMRRGSLCLVSSPHSPPTPISGPEAPSSSPLHSPTSPGPFGAIKGVLKKSKNNDNQATTEAPGEDFLAIDSPLALCPGLVPDHSSDESDDYASDELLDYNRLYEYSFPPTQKLDPKSLKRKDKLSKMHRLRKKTNIFR</sequence>
<gene>
    <name evidence="2" type="ORF">H4219_002584</name>
</gene>
<protein>
    <submittedName>
        <fullName evidence="2">Uncharacterized protein</fullName>
    </submittedName>
</protein>
<comment type="caution">
    <text evidence="2">The sequence shown here is derived from an EMBL/GenBank/DDBJ whole genome shotgun (WGS) entry which is preliminary data.</text>
</comment>
<dbReference type="Proteomes" id="UP001150538">
    <property type="component" value="Unassembled WGS sequence"/>
</dbReference>
<feature type="compositionally biased region" description="Low complexity" evidence="1">
    <location>
        <begin position="125"/>
        <end position="138"/>
    </location>
</feature>
<dbReference type="OrthoDB" id="5551250at2759"/>
<dbReference type="EMBL" id="JANBPU010000045">
    <property type="protein sequence ID" value="KAJ1918429.1"/>
    <property type="molecule type" value="Genomic_DNA"/>
</dbReference>
<organism evidence="2 3">
    <name type="scientific">Mycoemilia scoparia</name>
    <dbReference type="NCBI Taxonomy" id="417184"/>
    <lineage>
        <taxon>Eukaryota</taxon>
        <taxon>Fungi</taxon>
        <taxon>Fungi incertae sedis</taxon>
        <taxon>Zoopagomycota</taxon>
        <taxon>Kickxellomycotina</taxon>
        <taxon>Kickxellomycetes</taxon>
        <taxon>Kickxellales</taxon>
        <taxon>Kickxellaceae</taxon>
        <taxon>Mycoemilia</taxon>
    </lineage>
</organism>
<proteinExistence type="predicted"/>
<dbReference type="AlphaFoldDB" id="A0A9W8A235"/>
<reference evidence="2" key="1">
    <citation type="submission" date="2022-07" db="EMBL/GenBank/DDBJ databases">
        <title>Phylogenomic reconstructions and comparative analyses of Kickxellomycotina fungi.</title>
        <authorList>
            <person name="Reynolds N.K."/>
            <person name="Stajich J.E."/>
            <person name="Barry K."/>
            <person name="Grigoriev I.V."/>
            <person name="Crous P."/>
            <person name="Smith M.E."/>
        </authorList>
    </citation>
    <scope>NUCLEOTIDE SEQUENCE</scope>
    <source>
        <strain evidence="2">NBRC 100468</strain>
    </source>
</reference>
<accession>A0A9W8A235</accession>
<feature type="region of interest" description="Disordered" evidence="1">
    <location>
        <begin position="111"/>
        <end position="145"/>
    </location>
</feature>
<evidence type="ECO:0000313" key="2">
    <source>
        <dbReference type="EMBL" id="KAJ1918429.1"/>
    </source>
</evidence>
<keyword evidence="3" id="KW-1185">Reference proteome</keyword>
<feature type="non-terminal residue" evidence="2">
    <location>
        <position position="1"/>
    </location>
</feature>
<evidence type="ECO:0000256" key="1">
    <source>
        <dbReference type="SAM" id="MobiDB-lite"/>
    </source>
</evidence>